<keyword evidence="2" id="KW-1185">Reference proteome</keyword>
<dbReference type="PANTHER" id="PTHR34235:SF3">
    <property type="entry name" value="SLR1203 PROTEIN"/>
    <property type="match status" value="1"/>
</dbReference>
<dbReference type="EMBL" id="CP000806">
    <property type="protein sequence ID" value="ACB51931.1"/>
    <property type="molecule type" value="Genomic_DNA"/>
</dbReference>
<dbReference type="PANTHER" id="PTHR34235">
    <property type="entry name" value="SLR1203 PROTEIN-RELATED"/>
    <property type="match status" value="1"/>
</dbReference>
<evidence type="ECO:0000313" key="1">
    <source>
        <dbReference type="EMBL" id="ACB51931.1"/>
    </source>
</evidence>
<dbReference type="STRING" id="43989.cce_2583"/>
<name>B1WSE5_CROS5</name>
<reference evidence="1 2" key="1">
    <citation type="journal article" date="2008" name="Proc. Natl. Acad. Sci. U.S.A.">
        <title>The genome of Cyanothece 51142, a unicellular diazotrophic cyanobacterium important in the marine nitrogen cycle.</title>
        <authorList>
            <person name="Welsh E.A."/>
            <person name="Liberton M."/>
            <person name="Stoeckel J."/>
            <person name="Loh T."/>
            <person name="Elvitigala T."/>
            <person name="Wang C."/>
            <person name="Wollam A."/>
            <person name="Fulton R.S."/>
            <person name="Clifton S.W."/>
            <person name="Jacobs J.M."/>
            <person name="Aurora R."/>
            <person name="Ghosh B.K."/>
            <person name="Sherman L.A."/>
            <person name="Smith R.D."/>
            <person name="Wilson R.K."/>
            <person name="Pakrasi H.B."/>
        </authorList>
    </citation>
    <scope>NUCLEOTIDE SEQUENCE [LARGE SCALE GENOMIC DNA]</scope>
    <source>
        <strain evidence="2">ATCC 51142 / BH68</strain>
    </source>
</reference>
<protein>
    <recommendedName>
        <fullName evidence="3">DUF29 domain-containing protein</fullName>
    </recommendedName>
</protein>
<proteinExistence type="predicted"/>
<dbReference type="AlphaFoldDB" id="B1WSE5"/>
<organism evidence="1 2">
    <name type="scientific">Crocosphaera subtropica (strain ATCC 51142 / BH68)</name>
    <name type="common">Cyanothece sp. (strain ATCC 51142)</name>
    <dbReference type="NCBI Taxonomy" id="43989"/>
    <lineage>
        <taxon>Bacteria</taxon>
        <taxon>Bacillati</taxon>
        <taxon>Cyanobacteriota</taxon>
        <taxon>Cyanophyceae</taxon>
        <taxon>Oscillatoriophycideae</taxon>
        <taxon>Chroococcales</taxon>
        <taxon>Aphanothecaceae</taxon>
        <taxon>Crocosphaera</taxon>
        <taxon>Crocosphaera subtropica</taxon>
    </lineage>
</organism>
<dbReference type="Proteomes" id="UP000001203">
    <property type="component" value="Chromosome circular"/>
</dbReference>
<dbReference type="eggNOG" id="COG0639">
    <property type="taxonomic scope" value="Bacteria"/>
</dbReference>
<gene>
    <name evidence="1" type="ordered locus">cce_2583</name>
</gene>
<dbReference type="Pfam" id="PF01724">
    <property type="entry name" value="DUF29"/>
    <property type="match status" value="1"/>
</dbReference>
<dbReference type="OrthoDB" id="5769308at2"/>
<evidence type="ECO:0008006" key="3">
    <source>
        <dbReference type="Google" id="ProtNLM"/>
    </source>
</evidence>
<dbReference type="InterPro" id="IPR002636">
    <property type="entry name" value="DUF29"/>
</dbReference>
<dbReference type="KEGG" id="cyt:cce_2583"/>
<dbReference type="Gene3D" id="1.20.1220.20">
    <property type="entry name" value="Uncharcterised protein PF01724"/>
    <property type="match status" value="1"/>
</dbReference>
<accession>B1WSE5</accession>
<dbReference type="RefSeq" id="WP_009544727.1">
    <property type="nucleotide sequence ID" value="NC_010546.1"/>
</dbReference>
<sequence>MSKISLDQNKLKETLYDQDFNLWLETTINSLKEGKLLEIDYDNLIEELEAMGRSEKNALKSNLKILLMHLLKYKYQPNKITNSWRYTITEHRQRIRDSLENSPSLNPFLREIFDKSYQDARRLAADETGLPINQFPQDCPFLLDDILNLDYLPL</sequence>
<evidence type="ECO:0000313" key="2">
    <source>
        <dbReference type="Proteomes" id="UP000001203"/>
    </source>
</evidence>
<dbReference type="HOGENOM" id="CLU_116670_0_1_3"/>